<keyword evidence="2" id="KW-0812">Transmembrane</keyword>
<dbReference type="InterPro" id="IPR013783">
    <property type="entry name" value="Ig-like_fold"/>
</dbReference>
<evidence type="ECO:0000313" key="5">
    <source>
        <dbReference type="Proteomes" id="UP000694385"/>
    </source>
</evidence>
<evidence type="ECO:0000256" key="1">
    <source>
        <dbReference type="SAM" id="MobiDB-lite"/>
    </source>
</evidence>
<evidence type="ECO:0000313" key="4">
    <source>
        <dbReference type="Ensembl" id="ENSJJAP00000001956.1"/>
    </source>
</evidence>
<feature type="compositionally biased region" description="Basic and acidic residues" evidence="1">
    <location>
        <begin position="213"/>
        <end position="227"/>
    </location>
</feature>
<dbReference type="PROSITE" id="PS50835">
    <property type="entry name" value="IG_LIKE"/>
    <property type="match status" value="1"/>
</dbReference>
<dbReference type="InterPro" id="IPR036179">
    <property type="entry name" value="Ig-like_dom_sf"/>
</dbReference>
<dbReference type="AlphaFoldDB" id="A0A8C5JX58"/>
<accession>A0A8C5JX58</accession>
<keyword evidence="5" id="KW-1185">Reference proteome</keyword>
<reference evidence="4" key="2">
    <citation type="submission" date="2025-09" db="UniProtKB">
        <authorList>
            <consortium name="Ensembl"/>
        </authorList>
    </citation>
    <scope>IDENTIFICATION</scope>
</reference>
<feature type="region of interest" description="Disordered" evidence="1">
    <location>
        <begin position="213"/>
        <end position="238"/>
    </location>
</feature>
<dbReference type="InterPro" id="IPR007110">
    <property type="entry name" value="Ig-like_dom"/>
</dbReference>
<dbReference type="Ensembl" id="ENSJJAT00000003524.1">
    <property type="protein sequence ID" value="ENSJJAP00000001956.1"/>
    <property type="gene ID" value="ENSJJAG00000003017.1"/>
</dbReference>
<name>A0A8C5JX58_JACJA</name>
<reference evidence="4" key="1">
    <citation type="submission" date="2025-08" db="UniProtKB">
        <authorList>
            <consortium name="Ensembl"/>
        </authorList>
    </citation>
    <scope>IDENTIFICATION</scope>
</reference>
<protein>
    <submittedName>
        <fullName evidence="4">Immunoglobulin superfamily, member 6</fullName>
    </submittedName>
</protein>
<evidence type="ECO:0000256" key="2">
    <source>
        <dbReference type="SAM" id="Phobius"/>
    </source>
</evidence>
<dbReference type="PANTHER" id="PTHR15297">
    <property type="entry name" value="IMMUNOGLOBULIN SUPERFAMILY MEMBER 6"/>
    <property type="match status" value="1"/>
</dbReference>
<evidence type="ECO:0000259" key="3">
    <source>
        <dbReference type="PROSITE" id="PS50835"/>
    </source>
</evidence>
<organism evidence="4 5">
    <name type="scientific">Jaculus jaculus</name>
    <name type="common">Lesser Egyptian jerboa</name>
    <dbReference type="NCBI Taxonomy" id="51337"/>
    <lineage>
        <taxon>Eukaryota</taxon>
        <taxon>Metazoa</taxon>
        <taxon>Chordata</taxon>
        <taxon>Craniata</taxon>
        <taxon>Vertebrata</taxon>
        <taxon>Euteleostomi</taxon>
        <taxon>Mammalia</taxon>
        <taxon>Eutheria</taxon>
        <taxon>Euarchontoglires</taxon>
        <taxon>Glires</taxon>
        <taxon>Rodentia</taxon>
        <taxon>Myomorpha</taxon>
        <taxon>Dipodoidea</taxon>
        <taxon>Dipodidae</taxon>
        <taxon>Dipodinae</taxon>
        <taxon>Jaculus</taxon>
    </lineage>
</organism>
<feature type="transmembrane region" description="Helical" evidence="2">
    <location>
        <begin position="12"/>
        <end position="33"/>
    </location>
</feature>
<feature type="transmembrane region" description="Helical" evidence="2">
    <location>
        <begin position="153"/>
        <end position="175"/>
    </location>
</feature>
<sequence length="238" mass="26832">METMNRGNVGLGVEISLILFSVGVVSTCTVSVMQPGYLEVDYTHQAVIIECIFFTTDCPSEKPTSLWFRYGAHQTETLCLDRCSSETDKFTVTETLGKNQVSLTVNRVAPNDSAIYICGIAFPNAVAPRAKQTGKGTMLVVRDKLLSKEVHSLLIVLLALLSIYITGVCVIFIVLSKSKFNILRHKRNNEDLQKKSARRVFQEIAQELYRKRYMETSQQPEKEDPYENRSALSDQKRP</sequence>
<keyword evidence="2" id="KW-0472">Membrane</keyword>
<gene>
    <name evidence="4" type="primary">Igsf6</name>
</gene>
<dbReference type="InterPro" id="IPR039089">
    <property type="entry name" value="IGSF6"/>
</dbReference>
<keyword evidence="2" id="KW-1133">Transmembrane helix</keyword>
<dbReference type="GeneTree" id="ENSGT00390000014131"/>
<feature type="domain" description="Ig-like" evidence="3">
    <location>
        <begin position="45"/>
        <end position="118"/>
    </location>
</feature>
<dbReference type="PANTHER" id="PTHR15297:SF2">
    <property type="entry name" value="IMMUNOGLOBULIN SUPERFAMILY MEMBER 6"/>
    <property type="match status" value="1"/>
</dbReference>
<proteinExistence type="predicted"/>
<dbReference type="Proteomes" id="UP000694385">
    <property type="component" value="Unassembled WGS sequence"/>
</dbReference>
<dbReference type="SUPFAM" id="SSF48726">
    <property type="entry name" value="Immunoglobulin"/>
    <property type="match status" value="1"/>
</dbReference>
<dbReference type="OMA" id="VTIECTF"/>
<dbReference type="Gene3D" id="2.60.40.10">
    <property type="entry name" value="Immunoglobulins"/>
    <property type="match status" value="1"/>
</dbReference>